<organism evidence="2">
    <name type="scientific">Culex pipiens</name>
    <name type="common">House mosquito</name>
    <dbReference type="NCBI Taxonomy" id="7175"/>
    <lineage>
        <taxon>Eukaryota</taxon>
        <taxon>Metazoa</taxon>
        <taxon>Ecdysozoa</taxon>
        <taxon>Arthropoda</taxon>
        <taxon>Hexapoda</taxon>
        <taxon>Insecta</taxon>
        <taxon>Pterygota</taxon>
        <taxon>Neoptera</taxon>
        <taxon>Endopterygota</taxon>
        <taxon>Diptera</taxon>
        <taxon>Nematocera</taxon>
        <taxon>Culicoidea</taxon>
        <taxon>Culicidae</taxon>
        <taxon>Culicinae</taxon>
        <taxon>Culicini</taxon>
        <taxon>Culex</taxon>
        <taxon>Culex</taxon>
    </lineage>
</organism>
<evidence type="ECO:0000256" key="1">
    <source>
        <dbReference type="SAM" id="Phobius"/>
    </source>
</evidence>
<accession>A0A8D8C7R1</accession>
<proteinExistence type="predicted"/>
<keyword evidence="1" id="KW-1133">Transmembrane helix</keyword>
<protein>
    <submittedName>
        <fullName evidence="2">(northern house mosquito) hypothetical protein</fullName>
    </submittedName>
</protein>
<keyword evidence="1" id="KW-0472">Membrane</keyword>
<dbReference type="EMBL" id="HBUE01110529">
    <property type="protein sequence ID" value="CAG6488674.1"/>
    <property type="molecule type" value="Transcribed_RNA"/>
</dbReference>
<sequence>MPAMAPHQRPVPAMASEAFRASTRPPSAARATLNSSWRMPRTTVEGRWLFFRCGEPGGKRKLTREELPPPPPLGEYCSASLGFAAAAAAAAFCLAAAFLSALLFLAASFFEHLPDVVQLVESPGLVSLLLVLSLVTPVVVRLCNVVSVLSPSVVLPTSLQQSPSVPVAEVGVCGVA</sequence>
<name>A0A8D8C7R1_CULPI</name>
<feature type="transmembrane region" description="Helical" evidence="1">
    <location>
        <begin position="125"/>
        <end position="143"/>
    </location>
</feature>
<dbReference type="EMBL" id="HBUE01110528">
    <property type="protein sequence ID" value="CAG6488669.1"/>
    <property type="molecule type" value="Transcribed_RNA"/>
</dbReference>
<feature type="transmembrane region" description="Helical" evidence="1">
    <location>
        <begin position="81"/>
        <end position="105"/>
    </location>
</feature>
<evidence type="ECO:0000313" key="2">
    <source>
        <dbReference type="EMBL" id="CAG6488660.1"/>
    </source>
</evidence>
<keyword evidence="1" id="KW-0812">Transmembrane</keyword>
<dbReference type="EMBL" id="HBUE01110530">
    <property type="protein sequence ID" value="CAG6488678.1"/>
    <property type="molecule type" value="Transcribed_RNA"/>
</dbReference>
<dbReference type="EMBL" id="HBUE01110526">
    <property type="protein sequence ID" value="CAG6488660.1"/>
    <property type="molecule type" value="Transcribed_RNA"/>
</dbReference>
<reference evidence="2" key="1">
    <citation type="submission" date="2021-05" db="EMBL/GenBank/DDBJ databases">
        <authorList>
            <person name="Alioto T."/>
            <person name="Alioto T."/>
            <person name="Gomez Garrido J."/>
        </authorList>
    </citation>
    <scope>NUCLEOTIDE SEQUENCE</scope>
</reference>
<dbReference type="AlphaFoldDB" id="A0A8D8C7R1"/>